<dbReference type="InterPro" id="IPR052196">
    <property type="entry name" value="Bact_Kbp"/>
</dbReference>
<dbReference type="AlphaFoldDB" id="A0A8J2XUQ4"/>
<dbReference type="CDD" id="cd00118">
    <property type="entry name" value="LysM"/>
    <property type="match status" value="1"/>
</dbReference>
<dbReference type="EMBL" id="BMCG01000001">
    <property type="protein sequence ID" value="GGB98844.1"/>
    <property type="molecule type" value="Genomic_DNA"/>
</dbReference>
<keyword evidence="3" id="KW-1185">Reference proteome</keyword>
<evidence type="ECO:0000313" key="2">
    <source>
        <dbReference type="EMBL" id="GGB98844.1"/>
    </source>
</evidence>
<reference evidence="2" key="1">
    <citation type="journal article" date="2014" name="Int. J. Syst. Evol. Microbiol.">
        <title>Complete genome sequence of Corynebacterium casei LMG S-19264T (=DSM 44701T), isolated from a smear-ripened cheese.</title>
        <authorList>
            <consortium name="US DOE Joint Genome Institute (JGI-PGF)"/>
            <person name="Walter F."/>
            <person name="Albersmeier A."/>
            <person name="Kalinowski J."/>
            <person name="Ruckert C."/>
        </authorList>
    </citation>
    <scope>NUCLEOTIDE SEQUENCE</scope>
    <source>
        <strain evidence="2">CCM 7086</strain>
    </source>
</reference>
<feature type="domain" description="LysM" evidence="1">
    <location>
        <begin position="15"/>
        <end position="64"/>
    </location>
</feature>
<dbReference type="PROSITE" id="PS51782">
    <property type="entry name" value="LYSM"/>
    <property type="match status" value="1"/>
</dbReference>
<dbReference type="PANTHER" id="PTHR34700:SF4">
    <property type="entry name" value="PHAGE-LIKE ELEMENT PBSX PROTEIN XKDP"/>
    <property type="match status" value="1"/>
</dbReference>
<dbReference type="Gene3D" id="3.10.350.10">
    <property type="entry name" value="LysM domain"/>
    <property type="match status" value="1"/>
</dbReference>
<reference evidence="2" key="2">
    <citation type="submission" date="2020-09" db="EMBL/GenBank/DDBJ databases">
        <authorList>
            <person name="Sun Q."/>
            <person name="Sedlacek I."/>
        </authorList>
    </citation>
    <scope>NUCLEOTIDE SEQUENCE</scope>
    <source>
        <strain evidence="2">CCM 7086</strain>
    </source>
</reference>
<protein>
    <recommendedName>
        <fullName evidence="1">LysM domain-containing protein</fullName>
    </recommendedName>
</protein>
<gene>
    <name evidence="2" type="ORF">GCM10007205_05190</name>
</gene>
<organism evidence="2 3">
    <name type="scientific">Oxalicibacterium flavum</name>
    <dbReference type="NCBI Taxonomy" id="179467"/>
    <lineage>
        <taxon>Bacteria</taxon>
        <taxon>Pseudomonadati</taxon>
        <taxon>Pseudomonadota</taxon>
        <taxon>Betaproteobacteria</taxon>
        <taxon>Burkholderiales</taxon>
        <taxon>Oxalobacteraceae</taxon>
        <taxon>Oxalicibacterium</taxon>
    </lineage>
</organism>
<evidence type="ECO:0000259" key="1">
    <source>
        <dbReference type="PROSITE" id="PS51782"/>
    </source>
</evidence>
<dbReference type="Proteomes" id="UP000620266">
    <property type="component" value="Unassembled WGS sequence"/>
</dbReference>
<evidence type="ECO:0000313" key="3">
    <source>
        <dbReference type="Proteomes" id="UP000620266"/>
    </source>
</evidence>
<dbReference type="Pfam" id="PF01476">
    <property type="entry name" value="LysM"/>
    <property type="match status" value="1"/>
</dbReference>
<proteinExistence type="predicted"/>
<dbReference type="PANTHER" id="PTHR34700">
    <property type="entry name" value="POTASSIUM BINDING PROTEIN KBP"/>
    <property type="match status" value="1"/>
</dbReference>
<name>A0A8J2XUQ4_9BURK</name>
<accession>A0A8J2XUQ4</accession>
<sequence length="336" mass="37099">MSGNARCTFLPNAPDQHVVVRGDTLWGISGRFLQQPWCWPQVWDMNRDQIRNPHWIYPGQIVYFDRVTGRLRLGAAGAADNAGDTQNVKLSPRIRSDELDGEAIASISLSEIGQFLTQPLIIDADELAGTPRIVATRENRVVLGNDDTAYVRGDLQGHNDFQVFRAGKPLKDPSSGKIIGYEAAFLGTMLLQRASRADNEPHSFVVTRVKEEIGVGDRLLPVEPKPFINTAPHPPLEAVEARIVSVYGGVSQAGQNQIVTINRGRNDGIDIGTVLQLQRLGKTMTDTTSGRKEVIRLPDERYGNLFVFRVFNNISYGLVMQVRDTVQVGDIASSPE</sequence>
<dbReference type="InterPro" id="IPR018392">
    <property type="entry name" value="LysM"/>
</dbReference>
<comment type="caution">
    <text evidence="2">The sequence shown here is derived from an EMBL/GenBank/DDBJ whole genome shotgun (WGS) entry which is preliminary data.</text>
</comment>
<dbReference type="InterPro" id="IPR036779">
    <property type="entry name" value="LysM_dom_sf"/>
</dbReference>
<dbReference type="SUPFAM" id="SSF54106">
    <property type="entry name" value="LysM domain"/>
    <property type="match status" value="1"/>
</dbReference>